<dbReference type="CDD" id="cd00796">
    <property type="entry name" value="INT_Rci_Hp1_C"/>
    <property type="match status" value="1"/>
</dbReference>
<evidence type="ECO:0000256" key="4">
    <source>
        <dbReference type="ARBA" id="ARBA00023172"/>
    </source>
</evidence>
<dbReference type="InterPro" id="IPR011010">
    <property type="entry name" value="DNA_brk_join_enz"/>
</dbReference>
<dbReference type="PANTHER" id="PTHR30629">
    <property type="entry name" value="PROPHAGE INTEGRASE"/>
    <property type="match status" value="1"/>
</dbReference>
<keyword evidence="4" id="KW-0233">DNA recombination</keyword>
<protein>
    <submittedName>
        <fullName evidence="8">Phage integrase family protein</fullName>
    </submittedName>
</protein>
<evidence type="ECO:0000259" key="7">
    <source>
        <dbReference type="PROSITE" id="PS51900"/>
    </source>
</evidence>
<dbReference type="STRING" id="856793.MICA_282"/>
<keyword evidence="9" id="KW-1185">Reference proteome</keyword>
<reference evidence="8 9" key="1">
    <citation type="journal article" date="2011" name="BMC Genomics">
        <title>Genomic insights into an obligate epibiotic bacterial predator: Micavibrio aeruginosavorus ARL-13.</title>
        <authorList>
            <person name="Wang Z."/>
            <person name="Kadouri D."/>
            <person name="Wu M."/>
        </authorList>
    </citation>
    <scope>NUCLEOTIDE SEQUENCE [LARGE SCALE GENOMIC DNA]</scope>
    <source>
        <strain evidence="8 9">ARL-13</strain>
    </source>
</reference>
<dbReference type="Gene3D" id="1.10.150.130">
    <property type="match status" value="1"/>
</dbReference>
<dbReference type="InterPro" id="IPR038488">
    <property type="entry name" value="Integrase_DNA-bd_sf"/>
</dbReference>
<keyword evidence="2" id="KW-0229">DNA integration</keyword>
<dbReference type="GO" id="GO:0015074">
    <property type="term" value="P:DNA integration"/>
    <property type="evidence" value="ECO:0007669"/>
    <property type="project" value="UniProtKB-KW"/>
</dbReference>
<dbReference type="eggNOG" id="COG0582">
    <property type="taxonomic scope" value="Bacteria"/>
</dbReference>
<evidence type="ECO:0000259" key="6">
    <source>
        <dbReference type="PROSITE" id="PS51898"/>
    </source>
</evidence>
<dbReference type="EMBL" id="CP002382">
    <property type="protein sequence ID" value="AEP08627.1"/>
    <property type="molecule type" value="Genomic_DNA"/>
</dbReference>
<evidence type="ECO:0000313" key="9">
    <source>
        <dbReference type="Proteomes" id="UP000009286"/>
    </source>
</evidence>
<keyword evidence="3 5" id="KW-0238">DNA-binding</keyword>
<dbReference type="OrthoDB" id="6388170at2"/>
<evidence type="ECO:0000313" key="8">
    <source>
        <dbReference type="EMBL" id="AEP08627.1"/>
    </source>
</evidence>
<dbReference type="Proteomes" id="UP000009286">
    <property type="component" value="Chromosome"/>
</dbReference>
<gene>
    <name evidence="8" type="ordered locus">MICA_282</name>
</gene>
<evidence type="ECO:0000256" key="5">
    <source>
        <dbReference type="PROSITE-ProRule" id="PRU01248"/>
    </source>
</evidence>
<dbReference type="RefSeq" id="WP_014101850.1">
    <property type="nucleotide sequence ID" value="NC_016026.1"/>
</dbReference>
<dbReference type="Pfam" id="PF13356">
    <property type="entry name" value="Arm-DNA-bind_3"/>
    <property type="match status" value="1"/>
</dbReference>
<dbReference type="PROSITE" id="PS51898">
    <property type="entry name" value="TYR_RECOMBINASE"/>
    <property type="match status" value="1"/>
</dbReference>
<dbReference type="InterPro" id="IPR025166">
    <property type="entry name" value="Integrase_DNA_bind_dom"/>
</dbReference>
<dbReference type="Pfam" id="PF00589">
    <property type="entry name" value="Phage_integrase"/>
    <property type="match status" value="1"/>
</dbReference>
<feature type="domain" description="Core-binding (CB)" evidence="7">
    <location>
        <begin position="98"/>
        <end position="177"/>
    </location>
</feature>
<dbReference type="GO" id="GO:0003677">
    <property type="term" value="F:DNA binding"/>
    <property type="evidence" value="ECO:0007669"/>
    <property type="project" value="UniProtKB-UniRule"/>
</dbReference>
<name>G2KQ85_MICAA</name>
<dbReference type="SUPFAM" id="SSF56349">
    <property type="entry name" value="DNA breaking-rejoining enzymes"/>
    <property type="match status" value="1"/>
</dbReference>
<comment type="similarity">
    <text evidence="1">Belongs to the 'phage' integrase family.</text>
</comment>
<dbReference type="InterPro" id="IPR010998">
    <property type="entry name" value="Integrase_recombinase_N"/>
</dbReference>
<dbReference type="InterPro" id="IPR002104">
    <property type="entry name" value="Integrase_catalytic"/>
</dbReference>
<dbReference type="Gene3D" id="1.10.443.10">
    <property type="entry name" value="Intergrase catalytic core"/>
    <property type="match status" value="1"/>
</dbReference>
<organism evidence="8 9">
    <name type="scientific">Micavibrio aeruginosavorus (strain ARL-13)</name>
    <dbReference type="NCBI Taxonomy" id="856793"/>
    <lineage>
        <taxon>Bacteria</taxon>
        <taxon>Pseudomonadati</taxon>
        <taxon>Bdellovibrionota</taxon>
        <taxon>Bdellovibrionia</taxon>
        <taxon>Bdellovibrionales</taxon>
        <taxon>Pseudobdellovibrionaceae</taxon>
        <taxon>Micavibrio</taxon>
    </lineage>
</organism>
<accession>G2KQ85</accession>
<dbReference type="AlphaFoldDB" id="G2KQ85"/>
<feature type="domain" description="Tyr recombinase" evidence="6">
    <location>
        <begin position="202"/>
        <end position="374"/>
    </location>
</feature>
<dbReference type="PANTHER" id="PTHR30629:SF2">
    <property type="entry name" value="PROPHAGE INTEGRASE INTS-RELATED"/>
    <property type="match status" value="1"/>
</dbReference>
<dbReference type="InterPro" id="IPR050808">
    <property type="entry name" value="Phage_Integrase"/>
</dbReference>
<dbReference type="GO" id="GO:0006310">
    <property type="term" value="P:DNA recombination"/>
    <property type="evidence" value="ECO:0007669"/>
    <property type="project" value="UniProtKB-KW"/>
</dbReference>
<dbReference type="KEGG" id="mai:MICA_282"/>
<evidence type="ECO:0000256" key="2">
    <source>
        <dbReference type="ARBA" id="ARBA00022908"/>
    </source>
</evidence>
<dbReference type="Gene3D" id="3.30.160.390">
    <property type="entry name" value="Integrase, DNA-binding domain"/>
    <property type="match status" value="1"/>
</dbReference>
<sequence length="383" mass="43856">MAVVKITKAFVEKTPHNPSGQLTFADEDLPGFYLVVGKRSKTFVVQKDMNGRTRRKTIGKYPLFTVQQARTIAIEHLRSMAQGTFPEDPGKSNQDGELTLKAIVESYTRTNKNLKPSTKKDYTYYISLYLATWENRPLTDITTTMVCKRHGEITEQNGKSTANKTMRILSALFNHAYAVYDVCPNNPVHILTKARAWNKERRRTNHLKPSQIQTWLAAVRDLENDTYRDYLITLLLTGMRRSEAAGLLWENVDFAERTLHIPETKNGDSLTLPLSTYLYDMLQARRETYPKERFVFPGSGKSGHLQEPKKALWKIYADTGIQVTCHDLRRTFATTAESLDLSDFTIKRLMNHKTRDVTAGYIISGVDRLRGPVEMIAQKIMRE</sequence>
<dbReference type="InterPro" id="IPR044068">
    <property type="entry name" value="CB"/>
</dbReference>
<dbReference type="InterPro" id="IPR013762">
    <property type="entry name" value="Integrase-like_cat_sf"/>
</dbReference>
<dbReference type="HOGENOM" id="CLU_027562_17_7_5"/>
<dbReference type="PROSITE" id="PS51900">
    <property type="entry name" value="CB"/>
    <property type="match status" value="1"/>
</dbReference>
<evidence type="ECO:0000256" key="3">
    <source>
        <dbReference type="ARBA" id="ARBA00023125"/>
    </source>
</evidence>
<proteinExistence type="inferred from homology"/>
<evidence type="ECO:0000256" key="1">
    <source>
        <dbReference type="ARBA" id="ARBA00008857"/>
    </source>
</evidence>